<name>A0ABM9ND06_RICHE</name>
<keyword evidence="3" id="KW-1185">Reference proteome</keyword>
<protein>
    <submittedName>
        <fullName evidence="2">Uncharacterized protein</fullName>
    </submittedName>
</protein>
<evidence type="ECO:0000313" key="3">
    <source>
        <dbReference type="Proteomes" id="UP001642485"/>
    </source>
</evidence>
<evidence type="ECO:0000313" key="2">
    <source>
        <dbReference type="EMBL" id="CAK9121461.1"/>
    </source>
</evidence>
<organism evidence="2 3">
    <name type="scientific">Rickettsia helvetica</name>
    <dbReference type="NCBI Taxonomy" id="35789"/>
    <lineage>
        <taxon>Bacteria</taxon>
        <taxon>Pseudomonadati</taxon>
        <taxon>Pseudomonadota</taxon>
        <taxon>Alphaproteobacteria</taxon>
        <taxon>Rickettsiales</taxon>
        <taxon>Rickettsiaceae</taxon>
        <taxon>Rickettsieae</taxon>
        <taxon>Rickettsia</taxon>
        <taxon>spotted fever group</taxon>
    </lineage>
</organism>
<evidence type="ECO:0000256" key="1">
    <source>
        <dbReference type="SAM" id="MobiDB-lite"/>
    </source>
</evidence>
<proteinExistence type="predicted"/>
<sequence>MLLDETAKKSNKHLDNHLHKSKSENSEAIELAKYSRYGIIKRI</sequence>
<reference evidence="2 3" key="1">
    <citation type="submission" date="2024-02" db="EMBL/GenBank/DDBJ databases">
        <authorList>
            <person name="Nijsse B."/>
            <person name="Sprong H."/>
        </authorList>
    </citation>
    <scope>NUCLEOTIDE SEQUENCE [LARGE SCALE GENOMIC DNA]</scope>
    <source>
        <strain evidence="2">OB144</strain>
    </source>
</reference>
<accession>A0ABM9ND06</accession>
<dbReference type="EMBL" id="OZ018776">
    <property type="protein sequence ID" value="CAK9121461.1"/>
    <property type="molecule type" value="Genomic_DNA"/>
</dbReference>
<gene>
    <name evidence="2" type="ORF">OB144RH_06700</name>
</gene>
<dbReference type="Proteomes" id="UP001642485">
    <property type="component" value="Chromosome"/>
</dbReference>
<feature type="region of interest" description="Disordered" evidence="1">
    <location>
        <begin position="1"/>
        <end position="22"/>
    </location>
</feature>